<evidence type="ECO:0000313" key="3">
    <source>
        <dbReference type="Proteomes" id="UP000250140"/>
    </source>
</evidence>
<feature type="non-terminal residue" evidence="2">
    <location>
        <position position="1"/>
    </location>
</feature>
<protein>
    <submittedName>
        <fullName evidence="2">Uncharacterized protein</fullName>
    </submittedName>
</protein>
<dbReference type="Proteomes" id="UP000250140">
    <property type="component" value="Unassembled WGS sequence"/>
</dbReference>
<accession>A0A8E2F0Y6</accession>
<proteinExistence type="predicted"/>
<feature type="compositionally biased region" description="Basic and acidic residues" evidence="1">
    <location>
        <begin position="172"/>
        <end position="181"/>
    </location>
</feature>
<evidence type="ECO:0000256" key="1">
    <source>
        <dbReference type="SAM" id="MobiDB-lite"/>
    </source>
</evidence>
<gene>
    <name evidence="2" type="ORF">AOQ84DRAFT_364286</name>
</gene>
<feature type="compositionally biased region" description="Basic and acidic residues" evidence="1">
    <location>
        <begin position="39"/>
        <end position="51"/>
    </location>
</feature>
<dbReference type="AlphaFoldDB" id="A0A8E2F0Y6"/>
<keyword evidence="3" id="KW-1185">Reference proteome</keyword>
<name>A0A8E2F0Y6_9PEZI</name>
<feature type="compositionally biased region" description="Basic and acidic residues" evidence="1">
    <location>
        <begin position="132"/>
        <end position="143"/>
    </location>
</feature>
<dbReference type="EMBL" id="KV749686">
    <property type="protein sequence ID" value="OCL08258.1"/>
    <property type="molecule type" value="Genomic_DNA"/>
</dbReference>
<sequence>DQSTVGGFDGTADPVWENGTRRETLAQLGETSAGPDVEQDPHGEADSRRSDAMSISASEDGEISDSPPMDSVESAKQRLLSKLASSASSPDDDETNLNEIGRTGTQAPSRGRQAKVSDVRRRRNTSSPLSSPDRRSRASDDGRARKKKGRWEQHQQHNGHNRRNPSSLPSRYEAEAKRLQEANEGGKSQKPDNEVEEMPDANTLATIDMIITIAGEFYGQRDLLEFREAWGDESQIKVQS</sequence>
<organism evidence="2 3">
    <name type="scientific">Glonium stellatum</name>
    <dbReference type="NCBI Taxonomy" id="574774"/>
    <lineage>
        <taxon>Eukaryota</taxon>
        <taxon>Fungi</taxon>
        <taxon>Dikarya</taxon>
        <taxon>Ascomycota</taxon>
        <taxon>Pezizomycotina</taxon>
        <taxon>Dothideomycetes</taxon>
        <taxon>Pleosporomycetidae</taxon>
        <taxon>Gloniales</taxon>
        <taxon>Gloniaceae</taxon>
        <taxon>Glonium</taxon>
    </lineage>
</organism>
<feature type="region of interest" description="Disordered" evidence="1">
    <location>
        <begin position="1"/>
        <end position="200"/>
    </location>
</feature>
<evidence type="ECO:0000313" key="2">
    <source>
        <dbReference type="EMBL" id="OCL08258.1"/>
    </source>
</evidence>
<reference evidence="2 3" key="1">
    <citation type="journal article" date="2016" name="Nat. Commun.">
        <title>Ectomycorrhizal ecology is imprinted in the genome of the dominant symbiotic fungus Cenococcum geophilum.</title>
        <authorList>
            <consortium name="DOE Joint Genome Institute"/>
            <person name="Peter M."/>
            <person name="Kohler A."/>
            <person name="Ohm R.A."/>
            <person name="Kuo A."/>
            <person name="Krutzmann J."/>
            <person name="Morin E."/>
            <person name="Arend M."/>
            <person name="Barry K.W."/>
            <person name="Binder M."/>
            <person name="Choi C."/>
            <person name="Clum A."/>
            <person name="Copeland A."/>
            <person name="Grisel N."/>
            <person name="Haridas S."/>
            <person name="Kipfer T."/>
            <person name="LaButti K."/>
            <person name="Lindquist E."/>
            <person name="Lipzen A."/>
            <person name="Maire R."/>
            <person name="Meier B."/>
            <person name="Mihaltcheva S."/>
            <person name="Molinier V."/>
            <person name="Murat C."/>
            <person name="Poggeler S."/>
            <person name="Quandt C.A."/>
            <person name="Sperisen C."/>
            <person name="Tritt A."/>
            <person name="Tisserant E."/>
            <person name="Crous P.W."/>
            <person name="Henrissat B."/>
            <person name="Nehls U."/>
            <person name="Egli S."/>
            <person name="Spatafora J.W."/>
            <person name="Grigoriev I.V."/>
            <person name="Martin F.M."/>
        </authorList>
    </citation>
    <scope>NUCLEOTIDE SEQUENCE [LARGE SCALE GENOMIC DNA]</scope>
    <source>
        <strain evidence="2 3">CBS 207.34</strain>
    </source>
</reference>
<dbReference type="OrthoDB" id="428895at2759"/>
<feature type="compositionally biased region" description="Low complexity" evidence="1">
    <location>
        <begin position="77"/>
        <end position="89"/>
    </location>
</feature>